<reference evidence="2 3" key="1">
    <citation type="journal article" date="2024" name="Nat. Commun.">
        <title>Phylogenomics reveals the evolutionary origins of lichenization in chlorophyte algae.</title>
        <authorList>
            <person name="Puginier C."/>
            <person name="Libourel C."/>
            <person name="Otte J."/>
            <person name="Skaloud P."/>
            <person name="Haon M."/>
            <person name="Grisel S."/>
            <person name="Petersen M."/>
            <person name="Berrin J.G."/>
            <person name="Delaux P.M."/>
            <person name="Dal Grande F."/>
            <person name="Keller J."/>
        </authorList>
    </citation>
    <scope>NUCLEOTIDE SEQUENCE [LARGE SCALE GENOMIC DNA]</scope>
    <source>
        <strain evidence="2 3">SAG 2523</strain>
    </source>
</reference>
<accession>A0AAW1SSL0</accession>
<keyword evidence="3" id="KW-1185">Reference proteome</keyword>
<organism evidence="2 3">
    <name type="scientific">Apatococcus fuscideae</name>
    <dbReference type="NCBI Taxonomy" id="2026836"/>
    <lineage>
        <taxon>Eukaryota</taxon>
        <taxon>Viridiplantae</taxon>
        <taxon>Chlorophyta</taxon>
        <taxon>core chlorophytes</taxon>
        <taxon>Trebouxiophyceae</taxon>
        <taxon>Chlorellales</taxon>
        <taxon>Chlorellaceae</taxon>
        <taxon>Apatococcus</taxon>
    </lineage>
</organism>
<proteinExistence type="predicted"/>
<gene>
    <name evidence="2" type="ORF">WJX84_011683</name>
</gene>
<feature type="compositionally biased region" description="Basic residues" evidence="1">
    <location>
        <begin position="20"/>
        <end position="33"/>
    </location>
</feature>
<dbReference type="AlphaFoldDB" id="A0AAW1SSL0"/>
<feature type="region of interest" description="Disordered" evidence="1">
    <location>
        <begin position="1"/>
        <end position="49"/>
    </location>
</feature>
<dbReference type="Proteomes" id="UP001485043">
    <property type="component" value="Unassembled WGS sequence"/>
</dbReference>
<sequence>MAELSPTTLFAEPWTPASHPRTRTWHTSRGRSQPHRESDSVSAFHHLPKSQPLQFEQPLAALSLQQQTALQLFPETPIGTGELGTTSQLLGNFTDQPKQACNSEHEAAAWRRSRRGRRSAASLPQSGSSEELPKSGETEQERHLYSAAADWDGRYQKQTRLYQRTARSSAEWTPWQCLAGSFREEQPVQASRQLLFTRQTDDGTDALEHLSVTTGGAEEGSRLRPDGNFEHAWYTSLQANQEADGFCQEVPHTTGPLRRRALAASPDELASVHMALPLPQSLQSLNGRRALRSADYSLGLTFHDQDGRSWSIAAQYSMDTRQLLGLRTERDFAMGEAAPSQAVNFAELSTRGIQPAGPRLDGRSASWLAGRWRGTATSLTFDEDGNIWRHKKHDCIWTPPNNHRREFLYGLWTLPDSCYVFGPLQMPGHERSIPTEGVRLEFGVKSSSSELRRAVILYDARGRLGKILFEQYERQTSEASPTHWMAATH</sequence>
<evidence type="ECO:0000313" key="2">
    <source>
        <dbReference type="EMBL" id="KAK9857936.1"/>
    </source>
</evidence>
<comment type="caution">
    <text evidence="2">The sequence shown here is derived from an EMBL/GenBank/DDBJ whole genome shotgun (WGS) entry which is preliminary data.</text>
</comment>
<name>A0AAW1SSL0_9CHLO</name>
<evidence type="ECO:0000256" key="1">
    <source>
        <dbReference type="SAM" id="MobiDB-lite"/>
    </source>
</evidence>
<evidence type="ECO:0000313" key="3">
    <source>
        <dbReference type="Proteomes" id="UP001485043"/>
    </source>
</evidence>
<dbReference type="EMBL" id="JALJOV010000953">
    <property type="protein sequence ID" value="KAK9857936.1"/>
    <property type="molecule type" value="Genomic_DNA"/>
</dbReference>
<protein>
    <submittedName>
        <fullName evidence="2">Uncharacterized protein</fullName>
    </submittedName>
</protein>
<feature type="region of interest" description="Disordered" evidence="1">
    <location>
        <begin position="83"/>
        <end position="142"/>
    </location>
</feature>
<feature type="compositionally biased region" description="Polar residues" evidence="1">
    <location>
        <begin position="83"/>
        <end position="102"/>
    </location>
</feature>
<feature type="compositionally biased region" description="Basic and acidic residues" evidence="1">
    <location>
        <begin position="131"/>
        <end position="142"/>
    </location>
</feature>